<evidence type="ECO:0000256" key="1">
    <source>
        <dbReference type="SAM" id="MobiDB-lite"/>
    </source>
</evidence>
<evidence type="ECO:0000313" key="3">
    <source>
        <dbReference type="Proteomes" id="UP000188268"/>
    </source>
</evidence>
<name>A0A1R3I616_COCAP</name>
<protein>
    <submittedName>
        <fullName evidence="2">Uncharacterized protein</fullName>
    </submittedName>
</protein>
<proteinExistence type="predicted"/>
<feature type="region of interest" description="Disordered" evidence="1">
    <location>
        <begin position="1"/>
        <end position="20"/>
    </location>
</feature>
<dbReference type="EMBL" id="AWWV01010635">
    <property type="protein sequence ID" value="OMO77989.1"/>
    <property type="molecule type" value="Genomic_DNA"/>
</dbReference>
<accession>A0A1R3I616</accession>
<gene>
    <name evidence="2" type="ORF">CCACVL1_14714</name>
</gene>
<comment type="caution">
    <text evidence="2">The sequence shown here is derived from an EMBL/GenBank/DDBJ whole genome shotgun (WGS) entry which is preliminary data.</text>
</comment>
<reference evidence="2 3" key="1">
    <citation type="submission" date="2013-09" db="EMBL/GenBank/DDBJ databases">
        <title>Corchorus capsularis genome sequencing.</title>
        <authorList>
            <person name="Alam M."/>
            <person name="Haque M.S."/>
            <person name="Islam M.S."/>
            <person name="Emdad E.M."/>
            <person name="Islam M.M."/>
            <person name="Ahmed B."/>
            <person name="Halim A."/>
            <person name="Hossen Q.M.M."/>
            <person name="Hossain M.Z."/>
            <person name="Ahmed R."/>
            <person name="Khan M.M."/>
            <person name="Islam R."/>
            <person name="Rashid M.M."/>
            <person name="Khan S.A."/>
            <person name="Rahman M.S."/>
            <person name="Alam M."/>
        </authorList>
    </citation>
    <scope>NUCLEOTIDE SEQUENCE [LARGE SCALE GENOMIC DNA]</scope>
    <source>
        <strain evidence="3">cv. CVL-1</strain>
        <tissue evidence="2">Whole seedling</tissue>
    </source>
</reference>
<organism evidence="2 3">
    <name type="scientific">Corchorus capsularis</name>
    <name type="common">Jute</name>
    <dbReference type="NCBI Taxonomy" id="210143"/>
    <lineage>
        <taxon>Eukaryota</taxon>
        <taxon>Viridiplantae</taxon>
        <taxon>Streptophyta</taxon>
        <taxon>Embryophyta</taxon>
        <taxon>Tracheophyta</taxon>
        <taxon>Spermatophyta</taxon>
        <taxon>Magnoliopsida</taxon>
        <taxon>eudicotyledons</taxon>
        <taxon>Gunneridae</taxon>
        <taxon>Pentapetalae</taxon>
        <taxon>rosids</taxon>
        <taxon>malvids</taxon>
        <taxon>Malvales</taxon>
        <taxon>Malvaceae</taxon>
        <taxon>Grewioideae</taxon>
        <taxon>Apeibeae</taxon>
        <taxon>Corchorus</taxon>
    </lineage>
</organism>
<dbReference type="AlphaFoldDB" id="A0A1R3I616"/>
<dbReference type="Proteomes" id="UP000188268">
    <property type="component" value="Unassembled WGS sequence"/>
</dbReference>
<keyword evidence="3" id="KW-1185">Reference proteome</keyword>
<sequence length="20" mass="1920">MANPTTTNTAEPVAVAASSS</sequence>
<feature type="compositionally biased region" description="Polar residues" evidence="1">
    <location>
        <begin position="1"/>
        <end position="10"/>
    </location>
</feature>
<evidence type="ECO:0000313" key="2">
    <source>
        <dbReference type="EMBL" id="OMO77989.1"/>
    </source>
</evidence>